<comment type="similarity">
    <text evidence="7">Belongs to the TatC family.</text>
</comment>
<dbReference type="AlphaFoldDB" id="A0A1G9RCW5"/>
<dbReference type="PANTHER" id="PTHR30371:SF0">
    <property type="entry name" value="SEC-INDEPENDENT PROTEIN TRANSLOCASE PROTEIN TATC, CHLOROPLASTIC-RELATED"/>
    <property type="match status" value="1"/>
</dbReference>
<evidence type="ECO:0000256" key="8">
    <source>
        <dbReference type="SAM" id="MobiDB-lite"/>
    </source>
</evidence>
<reference evidence="9 10" key="1">
    <citation type="submission" date="2016-10" db="EMBL/GenBank/DDBJ databases">
        <authorList>
            <person name="de Groot N.N."/>
        </authorList>
    </citation>
    <scope>NUCLEOTIDE SEQUENCE [LARGE SCALE GENOMIC DNA]</scope>
    <source>
        <strain evidence="9 10">DSM 44149</strain>
    </source>
</reference>
<keyword evidence="7" id="KW-0813">Transport</keyword>
<organism evidence="9 10">
    <name type="scientific">Allokutzneria albata</name>
    <name type="common">Kibdelosporangium albatum</name>
    <dbReference type="NCBI Taxonomy" id="211114"/>
    <lineage>
        <taxon>Bacteria</taxon>
        <taxon>Bacillati</taxon>
        <taxon>Actinomycetota</taxon>
        <taxon>Actinomycetes</taxon>
        <taxon>Pseudonocardiales</taxon>
        <taxon>Pseudonocardiaceae</taxon>
        <taxon>Allokutzneria</taxon>
    </lineage>
</organism>
<keyword evidence="3 7" id="KW-0653">Protein transport</keyword>
<dbReference type="EMBL" id="LT629701">
    <property type="protein sequence ID" value="SDM20707.1"/>
    <property type="molecule type" value="Genomic_DNA"/>
</dbReference>
<dbReference type="NCBIfam" id="TIGR00945">
    <property type="entry name" value="tatC"/>
    <property type="match status" value="1"/>
</dbReference>
<protein>
    <recommendedName>
        <fullName evidence="7">Sec-independent protein translocase protein TatC</fullName>
    </recommendedName>
</protein>
<accession>A0A1G9RCW5</accession>
<evidence type="ECO:0000313" key="10">
    <source>
        <dbReference type="Proteomes" id="UP000183376"/>
    </source>
</evidence>
<comment type="function">
    <text evidence="7">Part of the twin-arginine translocation (Tat) system that transports large folded proteins containing a characteristic twin-arginine motif in their signal peptide across membranes. Together with TatB, TatC is part of a receptor directly interacting with Tat signal peptides.</text>
</comment>
<feature type="region of interest" description="Disordered" evidence="8">
    <location>
        <begin position="280"/>
        <end position="325"/>
    </location>
</feature>
<dbReference type="eggNOG" id="COG0805">
    <property type="taxonomic scope" value="Bacteria"/>
</dbReference>
<dbReference type="Proteomes" id="UP000183376">
    <property type="component" value="Chromosome I"/>
</dbReference>
<sequence length="325" mass="35761">MASNPLRRLIPSGRKRKPWSRKHNPDGTMTLLEHLYELRHRVAVISFAMAVGGIIGWIWFTTPIAGLPTLESLIRGPYCSIPAAQRFPSNPCVLIQQQPFEAFMIQLKVGLGAGAALVSPVWLYQVWAFITPGLYARERKFARIFVFSASFLFIVGTALAYLVIPAGLSVLVSFSGDFFTTALTGSSYISFVLTMLIVFGVSFEMPLIIVMLNRIGAVTYEKLKKWRRGIIFGLFVFAAVATPGTDPVGMVVLAVALTVLFEFALQLCRIHDKRKAKRDETSKWANLSPDEAAPLDLGPGAPETATPEPVASPAELPRNRYDDAT</sequence>
<dbReference type="Pfam" id="PF00902">
    <property type="entry name" value="TatC"/>
    <property type="match status" value="1"/>
</dbReference>
<evidence type="ECO:0000256" key="2">
    <source>
        <dbReference type="ARBA" id="ARBA00022692"/>
    </source>
</evidence>
<dbReference type="HAMAP" id="MF_00902">
    <property type="entry name" value="TatC"/>
    <property type="match status" value="1"/>
</dbReference>
<comment type="subcellular location">
    <subcellularLocation>
        <location evidence="7">Cell membrane</location>
        <topology evidence="7">Multi-pass membrane protein</topology>
    </subcellularLocation>
    <subcellularLocation>
        <location evidence="1">Membrane</location>
        <topology evidence="1">Multi-pass membrane protein</topology>
    </subcellularLocation>
</comment>
<feature type="transmembrane region" description="Helical" evidence="7">
    <location>
        <begin position="188"/>
        <end position="213"/>
    </location>
</feature>
<dbReference type="PRINTS" id="PR01840">
    <property type="entry name" value="TATCFAMILY"/>
</dbReference>
<keyword evidence="6 7" id="KW-0472">Membrane</keyword>
<name>A0A1G9RCW5_ALLAB</name>
<proteinExistence type="inferred from homology"/>
<dbReference type="InterPro" id="IPR002033">
    <property type="entry name" value="TatC"/>
</dbReference>
<evidence type="ECO:0000256" key="3">
    <source>
        <dbReference type="ARBA" id="ARBA00022927"/>
    </source>
</evidence>
<keyword evidence="4 7" id="KW-1133">Transmembrane helix</keyword>
<dbReference type="GO" id="GO:0065002">
    <property type="term" value="P:intracellular protein transmembrane transport"/>
    <property type="evidence" value="ECO:0007669"/>
    <property type="project" value="TreeGrafter"/>
</dbReference>
<dbReference type="PANTHER" id="PTHR30371">
    <property type="entry name" value="SEC-INDEPENDENT PROTEIN TRANSLOCASE PROTEIN TATC"/>
    <property type="match status" value="1"/>
</dbReference>
<keyword evidence="5 7" id="KW-0811">Translocation</keyword>
<dbReference type="STRING" id="211114.SAMN04489726_0360"/>
<evidence type="ECO:0000256" key="4">
    <source>
        <dbReference type="ARBA" id="ARBA00022989"/>
    </source>
</evidence>
<evidence type="ECO:0000256" key="6">
    <source>
        <dbReference type="ARBA" id="ARBA00023136"/>
    </source>
</evidence>
<feature type="transmembrane region" description="Helical" evidence="7">
    <location>
        <begin position="42"/>
        <end position="60"/>
    </location>
</feature>
<evidence type="ECO:0000256" key="1">
    <source>
        <dbReference type="ARBA" id="ARBA00004141"/>
    </source>
</evidence>
<evidence type="ECO:0000256" key="5">
    <source>
        <dbReference type="ARBA" id="ARBA00023010"/>
    </source>
</evidence>
<feature type="transmembrane region" description="Helical" evidence="7">
    <location>
        <begin position="142"/>
        <end position="168"/>
    </location>
</feature>
<dbReference type="GO" id="GO:0043953">
    <property type="term" value="P:protein transport by the Tat complex"/>
    <property type="evidence" value="ECO:0007669"/>
    <property type="project" value="UniProtKB-UniRule"/>
</dbReference>
<feature type="transmembrane region" description="Helical" evidence="7">
    <location>
        <begin position="225"/>
        <end position="242"/>
    </location>
</feature>
<feature type="transmembrane region" description="Helical" evidence="7">
    <location>
        <begin position="109"/>
        <end position="130"/>
    </location>
</feature>
<comment type="subunit">
    <text evidence="7">The Tat system comprises two distinct complexes: a TatABC complex, containing multiple copies of TatA, TatB and TatC subunits, and a separate TatA complex, containing only TatA subunits. Substrates initially bind to the TatABC complex, which probably triggers association of the separate TatA complex to form the active translocon.</text>
</comment>
<dbReference type="GO" id="GO:0033281">
    <property type="term" value="C:TAT protein transport complex"/>
    <property type="evidence" value="ECO:0007669"/>
    <property type="project" value="UniProtKB-UniRule"/>
</dbReference>
<keyword evidence="7" id="KW-1003">Cell membrane</keyword>
<keyword evidence="10" id="KW-1185">Reference proteome</keyword>
<evidence type="ECO:0000313" key="9">
    <source>
        <dbReference type="EMBL" id="SDM20707.1"/>
    </source>
</evidence>
<dbReference type="RefSeq" id="WP_043811228.1">
    <property type="nucleotide sequence ID" value="NZ_JOEF01000006.1"/>
</dbReference>
<evidence type="ECO:0000256" key="7">
    <source>
        <dbReference type="HAMAP-Rule" id="MF_00902"/>
    </source>
</evidence>
<keyword evidence="2 7" id="KW-0812">Transmembrane</keyword>
<gene>
    <name evidence="7" type="primary">tatC</name>
    <name evidence="9" type="ORF">SAMN04489726_0360</name>
</gene>
<feature type="transmembrane region" description="Helical" evidence="7">
    <location>
        <begin position="248"/>
        <end position="268"/>
    </location>
</feature>
<dbReference type="GO" id="GO:0009977">
    <property type="term" value="F:proton motive force dependent protein transmembrane transporter activity"/>
    <property type="evidence" value="ECO:0007669"/>
    <property type="project" value="TreeGrafter"/>
</dbReference>